<dbReference type="AlphaFoldDB" id="A0A1M7CER5"/>
<gene>
    <name evidence="7" type="ORF">SAMN02745136_05407</name>
</gene>
<dbReference type="PROSITE" id="PS51257">
    <property type="entry name" value="PROKAR_LIPOPROTEIN"/>
    <property type="match status" value="1"/>
</dbReference>
<dbReference type="CDD" id="cd13585">
    <property type="entry name" value="PBP2_TMBP_like"/>
    <property type="match status" value="1"/>
</dbReference>
<keyword evidence="8" id="KW-1185">Reference proteome</keyword>
<evidence type="ECO:0000256" key="4">
    <source>
        <dbReference type="ARBA" id="ARBA00022729"/>
    </source>
</evidence>
<feature type="compositionally biased region" description="Low complexity" evidence="5">
    <location>
        <begin position="32"/>
        <end position="41"/>
    </location>
</feature>
<dbReference type="PANTHER" id="PTHR43649">
    <property type="entry name" value="ARABINOSE-BINDING PROTEIN-RELATED"/>
    <property type="match status" value="1"/>
</dbReference>
<comment type="similarity">
    <text evidence="2">Belongs to the bacterial solute-binding protein 1 family.</text>
</comment>
<evidence type="ECO:0000256" key="5">
    <source>
        <dbReference type="SAM" id="MobiDB-lite"/>
    </source>
</evidence>
<dbReference type="InterPro" id="IPR006059">
    <property type="entry name" value="SBP"/>
</dbReference>
<name>A0A1M7CER5_9FIRM</name>
<proteinExistence type="inferred from homology"/>
<dbReference type="Pfam" id="PF01547">
    <property type="entry name" value="SBP_bac_1"/>
    <property type="match status" value="1"/>
</dbReference>
<evidence type="ECO:0000256" key="6">
    <source>
        <dbReference type="SAM" id="SignalP"/>
    </source>
</evidence>
<dbReference type="Gene3D" id="3.40.190.10">
    <property type="entry name" value="Periplasmic binding protein-like II"/>
    <property type="match status" value="1"/>
</dbReference>
<sequence>MRSKKLLASILCVGLTISMLAGCGSKKDNSNPEPAATEAATDAGKENTNGGKSTGYTGEPAEIHYAYWQDSLAPYLEECKTKFESQNPNITIVLEPTTWTEYWTKLETAATGGSVADVFQMNGPNINKYAEAGIVLSLADYITSSGLDMNNYPAAMKDLYNVDSVQYGIPIDYDTIGLWYNKELFDAAGVSYPTDSWTWDDLKAAAKKLTNTEKNIYGISAGYSDQGGFYNTVFAAGGYILNEDKTACGFDQDATKQGIQCWIDLMKAGYSPSQASLSENADYIQFMSGKVAMLFAGDWFAANFADPKADFADKCDVALLPTINGKRASVIHGKANCISASSKNPDAAWAWVNYLAGTEANEILGKSGAAIPAYTGYSDLFFKHYPQYNMGIFSQEAKECAYTYPASKGFTQWADVVWNELMPVYSLEASLDDACANITSQMNGILEAQQ</sequence>
<dbReference type="InterPro" id="IPR050490">
    <property type="entry name" value="Bact_solute-bd_prot1"/>
</dbReference>
<feature type="signal peptide" evidence="6">
    <location>
        <begin position="1"/>
        <end position="21"/>
    </location>
</feature>
<evidence type="ECO:0000256" key="3">
    <source>
        <dbReference type="ARBA" id="ARBA00022448"/>
    </source>
</evidence>
<dbReference type="RefSeq" id="WP_073280303.1">
    <property type="nucleotide sequence ID" value="NZ_FRAC01000042.1"/>
</dbReference>
<keyword evidence="3" id="KW-0813">Transport</keyword>
<dbReference type="STRING" id="1121322.SAMN02745136_05407"/>
<dbReference type="Proteomes" id="UP000184386">
    <property type="component" value="Unassembled WGS sequence"/>
</dbReference>
<evidence type="ECO:0000313" key="7">
    <source>
        <dbReference type="EMBL" id="SHL65694.1"/>
    </source>
</evidence>
<reference evidence="7 8" key="1">
    <citation type="submission" date="2016-11" db="EMBL/GenBank/DDBJ databases">
        <authorList>
            <person name="Jaros S."/>
            <person name="Januszkiewicz K."/>
            <person name="Wedrychowicz H."/>
        </authorList>
    </citation>
    <scope>NUCLEOTIDE SEQUENCE [LARGE SCALE GENOMIC DNA]</scope>
    <source>
        <strain evidence="7 8">DSM 15929</strain>
    </source>
</reference>
<evidence type="ECO:0000256" key="1">
    <source>
        <dbReference type="ARBA" id="ARBA00004196"/>
    </source>
</evidence>
<keyword evidence="4 6" id="KW-0732">Signal</keyword>
<keyword evidence="7" id="KW-0762">Sugar transport</keyword>
<evidence type="ECO:0000256" key="2">
    <source>
        <dbReference type="ARBA" id="ARBA00008520"/>
    </source>
</evidence>
<organism evidence="7 8">
    <name type="scientific">Anaerocolumna jejuensis DSM 15929</name>
    <dbReference type="NCBI Taxonomy" id="1121322"/>
    <lineage>
        <taxon>Bacteria</taxon>
        <taxon>Bacillati</taxon>
        <taxon>Bacillota</taxon>
        <taxon>Clostridia</taxon>
        <taxon>Lachnospirales</taxon>
        <taxon>Lachnospiraceae</taxon>
        <taxon>Anaerocolumna</taxon>
    </lineage>
</organism>
<comment type="subcellular location">
    <subcellularLocation>
        <location evidence="1">Cell envelope</location>
    </subcellularLocation>
</comment>
<protein>
    <submittedName>
        <fullName evidence="7">Multiple sugar transport system substrate-binding protein</fullName>
    </submittedName>
</protein>
<dbReference type="SUPFAM" id="SSF53850">
    <property type="entry name" value="Periplasmic binding protein-like II"/>
    <property type="match status" value="1"/>
</dbReference>
<dbReference type="EMBL" id="FRAC01000042">
    <property type="protein sequence ID" value="SHL65694.1"/>
    <property type="molecule type" value="Genomic_DNA"/>
</dbReference>
<accession>A0A1M7CER5</accession>
<dbReference type="PANTHER" id="PTHR43649:SF31">
    <property type="entry name" value="SN-GLYCEROL-3-PHOSPHATE-BINDING PERIPLASMIC PROTEIN UGPB"/>
    <property type="match status" value="1"/>
</dbReference>
<evidence type="ECO:0000313" key="8">
    <source>
        <dbReference type="Proteomes" id="UP000184386"/>
    </source>
</evidence>
<feature type="chain" id="PRO_5039310327" evidence="6">
    <location>
        <begin position="22"/>
        <end position="450"/>
    </location>
</feature>
<dbReference type="OrthoDB" id="362670at2"/>
<feature type="compositionally biased region" description="Polar residues" evidence="5">
    <location>
        <begin position="46"/>
        <end position="56"/>
    </location>
</feature>
<feature type="region of interest" description="Disordered" evidence="5">
    <location>
        <begin position="26"/>
        <end position="57"/>
    </location>
</feature>
<dbReference type="GO" id="GO:0030313">
    <property type="term" value="C:cell envelope"/>
    <property type="evidence" value="ECO:0007669"/>
    <property type="project" value="UniProtKB-SubCell"/>
</dbReference>